<keyword evidence="2" id="KW-0472">Membrane</keyword>
<feature type="region of interest" description="Disordered" evidence="1">
    <location>
        <begin position="150"/>
        <end position="172"/>
    </location>
</feature>
<organism evidence="3 4">
    <name type="scientific">Corynebacterium flavescens</name>
    <dbReference type="NCBI Taxonomy" id="28028"/>
    <lineage>
        <taxon>Bacteria</taxon>
        <taxon>Bacillati</taxon>
        <taxon>Actinomycetota</taxon>
        <taxon>Actinomycetes</taxon>
        <taxon>Mycobacteriales</taxon>
        <taxon>Corynebacteriaceae</taxon>
        <taxon>Corynebacterium</taxon>
    </lineage>
</organism>
<sequence>MFTGDIQPNGGLEALAQLEDDVFAAGVEETGDVLVVDLSQGEPRLMQRYSSPFKGVMALDYSAASKQLSVLCDEICGGASQVLNWDGNKLSESDGKIYERPEKMGNFANEGFASHTDQVECEAGGTVTVTSFLWADDAATDGVSLRSAQVRHGDCAPKQPTPPTESSLGSSSTDFSAGSVVGALVAALAGVGLVGALGAILPQLLKAFPALKAFLRL</sequence>
<keyword evidence="2" id="KW-1133">Transmembrane helix</keyword>
<comment type="caution">
    <text evidence="3">The sequence shown here is derived from an EMBL/GenBank/DDBJ whole genome shotgun (WGS) entry which is preliminary data.</text>
</comment>
<dbReference type="AlphaFoldDB" id="A0AB73B6M2"/>
<dbReference type="EMBL" id="BJNB01000012">
    <property type="protein sequence ID" value="GEB97543.1"/>
    <property type="molecule type" value="Genomic_DNA"/>
</dbReference>
<evidence type="ECO:0000313" key="3">
    <source>
        <dbReference type="EMBL" id="GEB97543.1"/>
    </source>
</evidence>
<reference evidence="3 4" key="1">
    <citation type="submission" date="2019-06" db="EMBL/GenBank/DDBJ databases">
        <title>Whole genome shotgun sequence of Corynebacterium flavescens NBRC 14136.</title>
        <authorList>
            <person name="Hosoyama A."/>
            <person name="Uohara A."/>
            <person name="Ohji S."/>
            <person name="Ichikawa N."/>
        </authorList>
    </citation>
    <scope>NUCLEOTIDE SEQUENCE [LARGE SCALE GENOMIC DNA]</scope>
    <source>
        <strain evidence="3 4">NBRC 14136</strain>
    </source>
</reference>
<feature type="transmembrane region" description="Helical" evidence="2">
    <location>
        <begin position="180"/>
        <end position="201"/>
    </location>
</feature>
<accession>A0AB73B6M2</accession>
<keyword evidence="2" id="KW-0812">Transmembrane</keyword>
<proteinExistence type="predicted"/>
<dbReference type="Proteomes" id="UP000315353">
    <property type="component" value="Unassembled WGS sequence"/>
</dbReference>
<evidence type="ECO:0000256" key="1">
    <source>
        <dbReference type="SAM" id="MobiDB-lite"/>
    </source>
</evidence>
<name>A0AB73B6M2_CORFL</name>
<evidence type="ECO:0000313" key="4">
    <source>
        <dbReference type="Proteomes" id="UP000315353"/>
    </source>
</evidence>
<gene>
    <name evidence="3" type="ORF">CFL01nite_10380</name>
</gene>
<evidence type="ECO:0000256" key="2">
    <source>
        <dbReference type="SAM" id="Phobius"/>
    </source>
</evidence>
<protein>
    <submittedName>
        <fullName evidence="3">Uncharacterized protein</fullName>
    </submittedName>
</protein>